<evidence type="ECO:0000313" key="2">
    <source>
        <dbReference type="EMBL" id="PSL22394.1"/>
    </source>
</evidence>
<feature type="transmembrane region" description="Helical" evidence="1">
    <location>
        <begin position="80"/>
        <end position="100"/>
    </location>
</feature>
<keyword evidence="1" id="KW-0812">Transmembrane</keyword>
<dbReference type="InterPro" id="IPR025363">
    <property type="entry name" value="DUF4267"/>
</dbReference>
<sequence>MNSWGPRSASYWLTALVAIGIIFLGIRFMLAPGAGAEGFGIPLADTKEAIAYGWIKGIKDIFSGIVVLIFLITRMPRATAFVFGAAIIIPVSDCLTVLAVNGTKDITHLLIHGITAVYMAVTTILLFKANPKS</sequence>
<comment type="caution">
    <text evidence="2">The sequence shown here is derived from an EMBL/GenBank/DDBJ whole genome shotgun (WGS) entry which is preliminary data.</text>
</comment>
<dbReference type="Pfam" id="PF14087">
    <property type="entry name" value="DUF4267"/>
    <property type="match status" value="1"/>
</dbReference>
<evidence type="ECO:0000313" key="3">
    <source>
        <dbReference type="Proteomes" id="UP000240978"/>
    </source>
</evidence>
<feature type="transmembrane region" description="Helical" evidence="1">
    <location>
        <begin position="12"/>
        <end position="30"/>
    </location>
</feature>
<dbReference type="Proteomes" id="UP000240978">
    <property type="component" value="Unassembled WGS sequence"/>
</dbReference>
<dbReference type="AlphaFoldDB" id="A0A2P8FKX7"/>
<keyword evidence="1" id="KW-0472">Membrane</keyword>
<gene>
    <name evidence="2" type="ORF">CLV42_12220</name>
</gene>
<evidence type="ECO:0000256" key="1">
    <source>
        <dbReference type="SAM" id="Phobius"/>
    </source>
</evidence>
<reference evidence="2 3" key="1">
    <citation type="submission" date="2018-03" db="EMBL/GenBank/DDBJ databases">
        <title>Genomic Encyclopedia of Archaeal and Bacterial Type Strains, Phase II (KMG-II): from individual species to whole genera.</title>
        <authorList>
            <person name="Goeker M."/>
        </authorList>
    </citation>
    <scope>NUCLEOTIDE SEQUENCE [LARGE SCALE GENOMIC DNA]</scope>
    <source>
        <strain evidence="2 3">DSM 18107</strain>
    </source>
</reference>
<feature type="transmembrane region" description="Helical" evidence="1">
    <location>
        <begin position="50"/>
        <end position="73"/>
    </location>
</feature>
<protein>
    <submittedName>
        <fullName evidence="2">Uncharacterized protein DUF4267</fullName>
    </submittedName>
</protein>
<organism evidence="2 3">
    <name type="scientific">Chitinophaga ginsengisoli</name>
    <dbReference type="NCBI Taxonomy" id="363837"/>
    <lineage>
        <taxon>Bacteria</taxon>
        <taxon>Pseudomonadati</taxon>
        <taxon>Bacteroidota</taxon>
        <taxon>Chitinophagia</taxon>
        <taxon>Chitinophagales</taxon>
        <taxon>Chitinophagaceae</taxon>
        <taxon>Chitinophaga</taxon>
    </lineage>
</organism>
<dbReference type="EMBL" id="PYGK01000022">
    <property type="protein sequence ID" value="PSL22394.1"/>
    <property type="molecule type" value="Genomic_DNA"/>
</dbReference>
<keyword evidence="1" id="KW-1133">Transmembrane helix</keyword>
<feature type="transmembrane region" description="Helical" evidence="1">
    <location>
        <begin position="106"/>
        <end position="127"/>
    </location>
</feature>
<accession>A0A2P8FKX7</accession>
<name>A0A2P8FKX7_9BACT</name>
<proteinExistence type="predicted"/>
<keyword evidence="3" id="KW-1185">Reference proteome</keyword>